<comment type="cofactor">
    <cofactor evidence="1">
        <name>Zn(2+)</name>
        <dbReference type="ChEBI" id="CHEBI:29105"/>
    </cofactor>
</comment>
<dbReference type="Gene3D" id="3.40.50.1240">
    <property type="entry name" value="Phosphoglycerate mutase-like"/>
    <property type="match status" value="1"/>
</dbReference>
<proteinExistence type="inferred from homology"/>
<dbReference type="PANTHER" id="PTHR42780">
    <property type="entry name" value="SOLEUCYL-TRNA SYNTHETASE"/>
    <property type="match status" value="1"/>
</dbReference>
<evidence type="ECO:0000256" key="7">
    <source>
        <dbReference type="ARBA" id="ARBA00022598"/>
    </source>
</evidence>
<dbReference type="GO" id="GO:0002161">
    <property type="term" value="F:aminoacyl-tRNA deacylase activity"/>
    <property type="evidence" value="ECO:0007669"/>
    <property type="project" value="InterPro"/>
</dbReference>
<dbReference type="GO" id="GO:0006428">
    <property type="term" value="P:isoleucyl-tRNA aminoacylation"/>
    <property type="evidence" value="ECO:0007669"/>
    <property type="project" value="InterPro"/>
</dbReference>
<keyword evidence="11" id="KW-0067">ATP-binding</keyword>
<evidence type="ECO:0000256" key="5">
    <source>
        <dbReference type="ARBA" id="ARBA00013165"/>
    </source>
</evidence>
<keyword evidence="8" id="KW-0479">Metal-binding</keyword>
<dbReference type="InterPro" id="IPR013155">
    <property type="entry name" value="M/V/L/I-tRNA-synth_anticd-bd"/>
</dbReference>
<comment type="caution">
    <text evidence="18">The sequence shown here is derived from an EMBL/GenBank/DDBJ whole genome shotgun (WGS) entry which is preliminary data.</text>
</comment>
<dbReference type="InterPro" id="IPR009008">
    <property type="entry name" value="Val/Leu/Ile-tRNA-synth_edit"/>
</dbReference>
<dbReference type="InterPro" id="IPR014729">
    <property type="entry name" value="Rossmann-like_a/b/a_fold"/>
</dbReference>
<evidence type="ECO:0000259" key="16">
    <source>
        <dbReference type="Pfam" id="PF00133"/>
    </source>
</evidence>
<evidence type="ECO:0000256" key="11">
    <source>
        <dbReference type="ARBA" id="ARBA00022840"/>
    </source>
</evidence>
<comment type="function">
    <text evidence="14">Catalyzes the attachment of isoleucine to tRNA(Ile). As IleRS can inadvertently accommodate and process structurally similar amino acids such as valine, to avoid such errors it has two additional distinct tRNA(Ile)-dependent editing activities. One activity is designated as 'pretransfer' editing and involves the hydrolysis of activated Val-AMP. The other activity is designated 'posttransfer' editing and involves deacylation of mischarged Val-tRNA(Ile).</text>
</comment>
<evidence type="ECO:0000256" key="4">
    <source>
        <dbReference type="ARBA" id="ARBA00011245"/>
    </source>
</evidence>
<dbReference type="SUPFAM" id="SSF53254">
    <property type="entry name" value="Phosphoglycerate mutase-like"/>
    <property type="match status" value="1"/>
</dbReference>
<feature type="domain" description="Aminoacyl-tRNA synthetase class Ia" evidence="16">
    <location>
        <begin position="13"/>
        <end position="494"/>
    </location>
</feature>
<dbReference type="Pfam" id="PF08264">
    <property type="entry name" value="Anticodon_1"/>
    <property type="match status" value="1"/>
</dbReference>
<reference evidence="18 19" key="1">
    <citation type="journal article" date="2016" name="Nat. Commun.">
        <title>Thousands of microbial genomes shed light on interconnected biogeochemical processes in an aquifer system.</title>
        <authorList>
            <person name="Anantharaman K."/>
            <person name="Brown C.T."/>
            <person name="Hug L.A."/>
            <person name="Sharon I."/>
            <person name="Castelle C.J."/>
            <person name="Probst A.J."/>
            <person name="Thomas B.C."/>
            <person name="Singh A."/>
            <person name="Wilkins M.J."/>
            <person name="Karaoz U."/>
            <person name="Brodie E.L."/>
            <person name="Williams K.H."/>
            <person name="Hubbard S.S."/>
            <person name="Banfield J.F."/>
        </authorList>
    </citation>
    <scope>NUCLEOTIDE SEQUENCE [LARGE SCALE GENOMIC DNA]</scope>
</reference>
<dbReference type="GO" id="GO:0005737">
    <property type="term" value="C:cytoplasm"/>
    <property type="evidence" value="ECO:0007669"/>
    <property type="project" value="UniProtKB-SubCell"/>
</dbReference>
<evidence type="ECO:0000256" key="13">
    <source>
        <dbReference type="ARBA" id="ARBA00023146"/>
    </source>
</evidence>
<name>A0A1G2CEN1_9BACT</name>
<dbReference type="SMART" id="SM00855">
    <property type="entry name" value="PGAM"/>
    <property type="match status" value="1"/>
</dbReference>
<dbReference type="Pfam" id="PF00300">
    <property type="entry name" value="His_Phos_1"/>
    <property type="match status" value="1"/>
</dbReference>
<sequence>MADEFNLPKTEEKILKIWEQNQIFQKTLEQRKGKKTFVFYEGPPYANGKPGIHHVLARVVKDVMLRYKTMRGFYVPRKGGWDTHGLPVEIAAEKALGLKSKKDIEQFGVKRFNEEAKKAVWLYKDEWEQMTRRIGYWLDLKNAYITYEPEYIETLWWSIAQIAKKKLLYKGHKVVPWCTRCGTSLSSHELAMGYKEVVDQSVYVKFRLSRGQTLAGEVLHDDTFVVSWTTTPWTLPGNVALAVGADIEYALVKKMTNGKIERLIVAKDLAHKVGLPSDIRETFKGKDLVGLSYEPLFDLTRIYADSTQTYADKIYRIYTGSFVITSEGTGVVHIAPMYGEDDYRLGVAVGLPQKHTVSEEGLFGRIVPGLAGLRAKTKESDEKISNYLKTKNYHLKTEPYTHEYPHCWRCDTPVLYYARHSWFIAMSKLRKELLAANKTINWHPAHLQSGRFGEWLREAKDWNLSRERYWGAPLPIWECKKCKHYEVIGGLDELDQKLGGLKNAYWVMRHGESESNIFDLIDDGKKRYHLTPRGRAQAEASARKLRGEKINFIIASDVTRTRETAEIAAAQLGVKSILFDKRLREIHLGELEGCHDKRYKIMFPTYEERFEKKPEGGETLRDLRTRLWEFISEVEKKYRGKNILIVSHEYPIWMLMHAACGWSEKRAIREKIERSAKRGDGNFIDLAEFECITVKKIPRDDTGVVDLHRPFTDGLIFSCSQCPGRMERVKEVMDVWYDSGAMPLAQAHWPFAKGQESRVKSQGLPTAYPADYIAEGMDQTRGWFYTLLAVATAMGHEAPYKNVVSLGLINDKFGQKMSKSKGNVVDPWAMIEKYGIDAVRWYFYTSTPLGEPKNFDEAEIGKAYRRMHMLLYNSLVFYKTYARQASSFKLQASRNILDQWILARLGETVASAGKHLEKYEIREAALVIESLVDDLSRWYIRRSRRRLSSAMKGYGGQARHDYKEASFTLGFVLRETIKLIAPLTPFFSEALYRELGHESRVKSQESVHLADWPERASRFTLQDSRLLKGMSEVRRLASVGLAKRAEAGIKVRQPLGALRIKRQVSGVTIDKKLLAILAEELNVKKVVFDAKIKEDVELDTNITPELREEGMLRELVRTVQDLRQNARLTPKDKIALFLVLPKEFQYAAFGKEKFFKAEVGAERVEYKRTDKFDAEITTKIENQDVWIGVRKM</sequence>
<keyword evidence="9" id="KW-0547">Nucleotide-binding</keyword>
<gene>
    <name evidence="18" type="ORF">A2945_02565</name>
</gene>
<dbReference type="EMBL" id="MHLA01000013">
    <property type="protein sequence ID" value="OGY99853.1"/>
    <property type="molecule type" value="Genomic_DNA"/>
</dbReference>
<dbReference type="EC" id="6.1.1.5" evidence="5"/>
<dbReference type="PRINTS" id="PR00984">
    <property type="entry name" value="TRNASYNTHILE"/>
</dbReference>
<dbReference type="PANTHER" id="PTHR42780:SF1">
    <property type="entry name" value="ISOLEUCINE--TRNA LIGASE, CYTOPLASMIC"/>
    <property type="match status" value="1"/>
</dbReference>
<dbReference type="InterPro" id="IPR002301">
    <property type="entry name" value="Ile-tRNA-ligase"/>
</dbReference>
<organism evidence="18 19">
    <name type="scientific">Candidatus Liptonbacteria bacterium RIFCSPLOWO2_01_FULL_52_25</name>
    <dbReference type="NCBI Taxonomy" id="1798650"/>
    <lineage>
        <taxon>Bacteria</taxon>
        <taxon>Candidatus Liptoniibacteriota</taxon>
    </lineage>
</organism>
<dbReference type="SUPFAM" id="SSF47323">
    <property type="entry name" value="Anticodon-binding domain of a subclass of class I aminoacyl-tRNA synthetases"/>
    <property type="match status" value="1"/>
</dbReference>
<dbReference type="InterPro" id="IPR009080">
    <property type="entry name" value="tRNAsynth_Ia_anticodon-bd"/>
</dbReference>
<protein>
    <recommendedName>
        <fullName evidence="5">isoleucine--tRNA ligase</fullName>
        <ecNumber evidence="5">6.1.1.5</ecNumber>
    </recommendedName>
</protein>
<keyword evidence="10" id="KW-0862">Zinc</keyword>
<dbReference type="SUPFAM" id="SSF52374">
    <property type="entry name" value="Nucleotidylyl transferase"/>
    <property type="match status" value="1"/>
</dbReference>
<evidence type="ECO:0000313" key="18">
    <source>
        <dbReference type="EMBL" id="OGY99853.1"/>
    </source>
</evidence>
<dbReference type="Pfam" id="PF19302">
    <property type="entry name" value="DUF5915"/>
    <property type="match status" value="1"/>
</dbReference>
<evidence type="ECO:0000256" key="2">
    <source>
        <dbReference type="ARBA" id="ARBA00004496"/>
    </source>
</evidence>
<evidence type="ECO:0000256" key="12">
    <source>
        <dbReference type="ARBA" id="ARBA00022917"/>
    </source>
</evidence>
<dbReference type="Gene3D" id="1.10.730.10">
    <property type="entry name" value="Isoleucyl-tRNA Synthetase, Domain 1"/>
    <property type="match status" value="1"/>
</dbReference>
<dbReference type="GO" id="GO:0005524">
    <property type="term" value="F:ATP binding"/>
    <property type="evidence" value="ECO:0007669"/>
    <property type="project" value="UniProtKB-KW"/>
</dbReference>
<evidence type="ECO:0000256" key="6">
    <source>
        <dbReference type="ARBA" id="ARBA00022490"/>
    </source>
</evidence>
<dbReference type="GO" id="GO:0046872">
    <property type="term" value="F:metal ion binding"/>
    <property type="evidence" value="ECO:0007669"/>
    <property type="project" value="UniProtKB-KW"/>
</dbReference>
<keyword evidence="12" id="KW-0648">Protein biosynthesis</keyword>
<evidence type="ECO:0000256" key="3">
    <source>
        <dbReference type="ARBA" id="ARBA00007078"/>
    </source>
</evidence>
<accession>A0A1G2CEN1</accession>
<dbReference type="InterPro" id="IPR002300">
    <property type="entry name" value="aa-tRNA-synth_Ia"/>
</dbReference>
<feature type="domain" description="Methionyl/Valyl/Leucyl/Isoleucyl-tRNA synthetase anticodon-binding" evidence="17">
    <location>
        <begin position="898"/>
        <end position="1055"/>
    </location>
</feature>
<dbReference type="Proteomes" id="UP000178880">
    <property type="component" value="Unassembled WGS sequence"/>
</dbReference>
<dbReference type="FunFam" id="3.40.50.620:FF:000063">
    <property type="entry name" value="Isoleucine--tRNA ligase"/>
    <property type="match status" value="1"/>
</dbReference>
<comment type="subcellular location">
    <subcellularLocation>
        <location evidence="2">Cytoplasm</location>
    </subcellularLocation>
</comment>
<evidence type="ECO:0000256" key="1">
    <source>
        <dbReference type="ARBA" id="ARBA00001947"/>
    </source>
</evidence>
<comment type="similarity">
    <text evidence="3">Belongs to the class-I aminoacyl-tRNA synthetase family. IleS type 2 subfamily.</text>
</comment>
<evidence type="ECO:0000256" key="15">
    <source>
        <dbReference type="ARBA" id="ARBA00048359"/>
    </source>
</evidence>
<evidence type="ECO:0000256" key="14">
    <source>
        <dbReference type="ARBA" id="ARBA00025217"/>
    </source>
</evidence>
<dbReference type="CDD" id="cd07067">
    <property type="entry name" value="HP_PGM_like"/>
    <property type="match status" value="1"/>
</dbReference>
<dbReference type="STRING" id="1798650.A2945_02565"/>
<evidence type="ECO:0000256" key="8">
    <source>
        <dbReference type="ARBA" id="ARBA00022723"/>
    </source>
</evidence>
<dbReference type="InterPro" id="IPR029033">
    <property type="entry name" value="His_PPase_superfam"/>
</dbReference>
<dbReference type="SUPFAM" id="SSF50677">
    <property type="entry name" value="ValRS/IleRS/LeuRS editing domain"/>
    <property type="match status" value="1"/>
</dbReference>
<feature type="domain" description="Aminoacyl-tRNA synthetase class Ia" evidence="16">
    <location>
        <begin position="708"/>
        <end position="850"/>
    </location>
</feature>
<evidence type="ECO:0000259" key="17">
    <source>
        <dbReference type="Pfam" id="PF08264"/>
    </source>
</evidence>
<comment type="subunit">
    <text evidence="4">Monomer.</text>
</comment>
<keyword evidence="7" id="KW-0436">Ligase</keyword>
<evidence type="ECO:0000256" key="9">
    <source>
        <dbReference type="ARBA" id="ARBA00022741"/>
    </source>
</evidence>
<keyword evidence="13" id="KW-0030">Aminoacyl-tRNA synthetase</keyword>
<keyword evidence="6" id="KW-0963">Cytoplasm</keyword>
<evidence type="ECO:0000256" key="10">
    <source>
        <dbReference type="ARBA" id="ARBA00022833"/>
    </source>
</evidence>
<dbReference type="GO" id="GO:0004822">
    <property type="term" value="F:isoleucine-tRNA ligase activity"/>
    <property type="evidence" value="ECO:0007669"/>
    <property type="project" value="UniProtKB-EC"/>
</dbReference>
<comment type="catalytic activity">
    <reaction evidence="15">
        <text>tRNA(Ile) + L-isoleucine + ATP = L-isoleucyl-tRNA(Ile) + AMP + diphosphate</text>
        <dbReference type="Rhea" id="RHEA:11060"/>
        <dbReference type="Rhea" id="RHEA-COMP:9666"/>
        <dbReference type="Rhea" id="RHEA-COMP:9695"/>
        <dbReference type="ChEBI" id="CHEBI:30616"/>
        <dbReference type="ChEBI" id="CHEBI:33019"/>
        <dbReference type="ChEBI" id="CHEBI:58045"/>
        <dbReference type="ChEBI" id="CHEBI:78442"/>
        <dbReference type="ChEBI" id="CHEBI:78528"/>
        <dbReference type="ChEBI" id="CHEBI:456215"/>
        <dbReference type="EC" id="6.1.1.5"/>
    </reaction>
</comment>
<dbReference type="Gene3D" id="3.40.50.620">
    <property type="entry name" value="HUPs"/>
    <property type="match status" value="2"/>
</dbReference>
<dbReference type="AlphaFoldDB" id="A0A1G2CEN1"/>
<dbReference type="Pfam" id="PF00133">
    <property type="entry name" value="tRNA-synt_1"/>
    <property type="match status" value="2"/>
</dbReference>
<dbReference type="InterPro" id="IPR013078">
    <property type="entry name" value="His_Pase_superF_clade-1"/>
</dbReference>
<evidence type="ECO:0000313" key="19">
    <source>
        <dbReference type="Proteomes" id="UP000178880"/>
    </source>
</evidence>
<dbReference type="Gene3D" id="3.90.740.10">
    <property type="entry name" value="Valyl/Leucyl/Isoleucyl-tRNA synthetase, editing domain"/>
    <property type="match status" value="1"/>
</dbReference>
<dbReference type="InterPro" id="IPR023586">
    <property type="entry name" value="Ile-tRNA-ligase_type2"/>
</dbReference>